<accession>A0ABX3UMA8</accession>
<keyword evidence="4" id="KW-1185">Reference proteome</keyword>
<protein>
    <submittedName>
        <fullName evidence="3">Fimbrial protein</fullName>
    </submittedName>
</protein>
<dbReference type="Pfam" id="PF00419">
    <property type="entry name" value="Fimbrial"/>
    <property type="match status" value="1"/>
</dbReference>
<dbReference type="InterPro" id="IPR008966">
    <property type="entry name" value="Adhesion_dom_sf"/>
</dbReference>
<dbReference type="RefSeq" id="WP_084886179.1">
    <property type="nucleotide sequence ID" value="NZ_MLJJ01000054.1"/>
</dbReference>
<sequence length="334" mass="35655">MIRIYVFLLGTLLTAPSIAEDFPSCRMAEGQATTLSIPSQLIRVSADLLPGIETPIAQFDSNTVGQRIVYLDCPVGTEYGKEANGLAGPAPDTKIYQTNIPGIGIKILWNIGGRFGAFPSVSKMAPPPDEKDKNVVDFVYPAGVYYRIQLFKMRELRLGSPAGDTVLPSGNIAYNYVISNNPASAALSLNIGELKIVSTPACTTDGAKTVDFNTVTPALLRAGITRDLDFAISCKSDYGNYSVKASMTTTTPSPDAGFILVKDASGNKDRLKIRITNSSGEVMKVNGTTSELKNGVASMGETKFNWKAMLIAGNESTPEGGSFTAKAEIIFDIQ</sequence>
<feature type="signal peptide" evidence="1">
    <location>
        <begin position="1"/>
        <end position="19"/>
    </location>
</feature>
<proteinExistence type="predicted"/>
<evidence type="ECO:0000259" key="2">
    <source>
        <dbReference type="Pfam" id="PF00419"/>
    </source>
</evidence>
<feature type="domain" description="Fimbrial-type adhesion" evidence="2">
    <location>
        <begin position="197"/>
        <end position="334"/>
    </location>
</feature>
<dbReference type="Gene3D" id="2.60.40.3310">
    <property type="match status" value="1"/>
</dbReference>
<evidence type="ECO:0000313" key="3">
    <source>
        <dbReference type="EMBL" id="ORM90874.1"/>
    </source>
</evidence>
<dbReference type="InterPro" id="IPR036937">
    <property type="entry name" value="Adhesion_dom_fimbrial_sf"/>
</dbReference>
<dbReference type="SUPFAM" id="SSF49401">
    <property type="entry name" value="Bacterial adhesins"/>
    <property type="match status" value="1"/>
</dbReference>
<dbReference type="EMBL" id="MLJJ01000054">
    <property type="protein sequence ID" value="ORM90874.1"/>
    <property type="molecule type" value="Genomic_DNA"/>
</dbReference>
<dbReference type="InterPro" id="IPR000259">
    <property type="entry name" value="Adhesion_dom_fimbrial"/>
</dbReference>
<reference evidence="3 4" key="1">
    <citation type="journal article" date="2017" name="Antonie Van Leeuwenhoek">
        <title>Phylogenomic resolution of the bacterial genus Pantoea and its relationship with Erwinia and Tatumella.</title>
        <authorList>
            <person name="Palmer M."/>
            <person name="Steenkamp E.T."/>
            <person name="Coetzee M.P."/>
            <person name="Chan W.Y."/>
            <person name="van Zyl E."/>
            <person name="De Maayer P."/>
            <person name="Coutinho T.A."/>
            <person name="Blom J."/>
            <person name="Smits T.H."/>
            <person name="Duffy B."/>
            <person name="Venter S.N."/>
        </authorList>
    </citation>
    <scope>NUCLEOTIDE SEQUENCE [LARGE SCALE GENOMIC DNA]</scope>
    <source>
        <strain evidence="3 4">LMG 5345</strain>
    </source>
</reference>
<organism evidence="3 4">
    <name type="scientific">Pantoea septica</name>
    <dbReference type="NCBI Taxonomy" id="472695"/>
    <lineage>
        <taxon>Bacteria</taxon>
        <taxon>Pseudomonadati</taxon>
        <taxon>Pseudomonadota</taxon>
        <taxon>Gammaproteobacteria</taxon>
        <taxon>Enterobacterales</taxon>
        <taxon>Erwiniaceae</taxon>
        <taxon>Pantoea</taxon>
    </lineage>
</organism>
<name>A0ABX3UMA8_9GAMM</name>
<feature type="chain" id="PRO_5046325990" evidence="1">
    <location>
        <begin position="20"/>
        <end position="334"/>
    </location>
</feature>
<dbReference type="Proteomes" id="UP000193785">
    <property type="component" value="Unassembled WGS sequence"/>
</dbReference>
<gene>
    <name evidence="3" type="ORF">HA46_19035</name>
</gene>
<evidence type="ECO:0000313" key="4">
    <source>
        <dbReference type="Proteomes" id="UP000193785"/>
    </source>
</evidence>
<comment type="caution">
    <text evidence="3">The sequence shown here is derived from an EMBL/GenBank/DDBJ whole genome shotgun (WGS) entry which is preliminary data.</text>
</comment>
<dbReference type="Gene3D" id="2.60.40.1090">
    <property type="entry name" value="Fimbrial-type adhesion domain"/>
    <property type="match status" value="1"/>
</dbReference>
<keyword evidence="1" id="KW-0732">Signal</keyword>
<evidence type="ECO:0000256" key="1">
    <source>
        <dbReference type="SAM" id="SignalP"/>
    </source>
</evidence>